<keyword evidence="2" id="KW-1185">Reference proteome</keyword>
<dbReference type="Proteomes" id="UP001143856">
    <property type="component" value="Unassembled WGS sequence"/>
</dbReference>
<gene>
    <name evidence="1" type="ORF">NUW58_g7504</name>
</gene>
<evidence type="ECO:0000313" key="1">
    <source>
        <dbReference type="EMBL" id="KAJ2978417.1"/>
    </source>
</evidence>
<sequence>MLLGRMFVADGGKSVRRELEKTGEPLRPEMAMYEEARELGGFEYWQLHRERQEFQKRYLDRWKKAGIDAILAPVTPFSSVENGKFKHVGYTGVYNLLDYAAMAFPTGLTVDRAIDLPQADAPQFLSDLDREIRSEYNPEAVHGMPINLQLVAQRLDEEKCIDMCKVVIKALD</sequence>
<name>A0ACC1NGJ6_9PEZI</name>
<reference evidence="1" key="1">
    <citation type="submission" date="2022-10" db="EMBL/GenBank/DDBJ databases">
        <title>Genome Sequence of Xylaria curta.</title>
        <authorList>
            <person name="Buettner E."/>
        </authorList>
    </citation>
    <scope>NUCLEOTIDE SEQUENCE</scope>
    <source>
        <strain evidence="1">Babe10</strain>
    </source>
</reference>
<evidence type="ECO:0000313" key="2">
    <source>
        <dbReference type="Proteomes" id="UP001143856"/>
    </source>
</evidence>
<comment type="caution">
    <text evidence="1">The sequence shown here is derived from an EMBL/GenBank/DDBJ whole genome shotgun (WGS) entry which is preliminary data.</text>
</comment>
<organism evidence="1 2">
    <name type="scientific">Xylaria curta</name>
    <dbReference type="NCBI Taxonomy" id="42375"/>
    <lineage>
        <taxon>Eukaryota</taxon>
        <taxon>Fungi</taxon>
        <taxon>Dikarya</taxon>
        <taxon>Ascomycota</taxon>
        <taxon>Pezizomycotina</taxon>
        <taxon>Sordariomycetes</taxon>
        <taxon>Xylariomycetidae</taxon>
        <taxon>Xylariales</taxon>
        <taxon>Xylariaceae</taxon>
        <taxon>Xylaria</taxon>
    </lineage>
</organism>
<accession>A0ACC1NGJ6</accession>
<protein>
    <submittedName>
        <fullName evidence="1">Uncharacterized protein</fullName>
    </submittedName>
</protein>
<dbReference type="EMBL" id="JAPDGR010001963">
    <property type="protein sequence ID" value="KAJ2978417.1"/>
    <property type="molecule type" value="Genomic_DNA"/>
</dbReference>
<proteinExistence type="predicted"/>